<protein>
    <submittedName>
        <fullName evidence="5">U5 small nuclear ribonucleoprotein 40 kDa protein</fullName>
    </submittedName>
</protein>
<gene>
    <name evidence="5" type="ORF">M0813_04304</name>
</gene>
<dbReference type="PROSITE" id="PS50294">
    <property type="entry name" value="WD_REPEATS_REGION"/>
    <property type="match status" value="1"/>
</dbReference>
<dbReference type="InterPro" id="IPR015943">
    <property type="entry name" value="WD40/YVTN_repeat-like_dom_sf"/>
</dbReference>
<dbReference type="PANTHER" id="PTHR44019">
    <property type="entry name" value="WD REPEAT-CONTAINING PROTEIN 55"/>
    <property type="match status" value="1"/>
</dbReference>
<evidence type="ECO:0000313" key="6">
    <source>
        <dbReference type="Proteomes" id="UP001150062"/>
    </source>
</evidence>
<dbReference type="Gene3D" id="2.130.10.10">
    <property type="entry name" value="YVTN repeat-like/Quinoprotein amine dehydrogenase"/>
    <property type="match status" value="2"/>
</dbReference>
<sequence>MLSDLSFLPRPLYSEPPDFLIESLIRGTFLGLTCSTLDSHLTDVTGLHFLGTMKQNSVETLLSTDSNGILKLWSVTQNGMDHKLVHLEEKQAHSKAINQCSRPNNSSNNEYRRMCTCSDDRLCKIWDVDRLVAVQSFYHDSFVNSCSFDTEEGSLIVTACTDNTIKIWNQDMRDHLFQFRLKEKPLSVCFFEGSKTILCSTHSSKILVFDLRSKSSYFEVFNCQEQEKEFKWMKERIDKNKNYNKSTNSIKTNKTRQNTNNNSHGSGNNNGFLSKFSNLTPTKNSSRFNPNTSSAITNKLRRYKTLGSEPELGLWGFGWAFSNTFNNTNNSLNNNNSNNNNENTFTFNNNSNSFNQLSSLSTNHSNQLNPKKGDKLKDKFDHPLSMYQCENRSSKKVFDRALNCFKTPFVGHDQQKDIFALRAARNGVHFLSAGLDNKINIWRNGSLNKGVLTLMGAELQNRCAPCFSNSDNWVLAGSNNGNLCLFPLSPKFLNSNEQVIKPIKTFPLHKHPVSAVCFDKQDSIIASGDYSGRIRIIIPEYN</sequence>
<keyword evidence="5" id="KW-0687">Ribonucleoprotein</keyword>
<dbReference type="EMBL" id="JAOAOG010000286">
    <property type="protein sequence ID" value="KAJ6233021.1"/>
    <property type="molecule type" value="Genomic_DNA"/>
</dbReference>
<comment type="caution">
    <text evidence="5">The sequence shown here is derived from an EMBL/GenBank/DDBJ whole genome shotgun (WGS) entry which is preliminary data.</text>
</comment>
<keyword evidence="1 3" id="KW-0853">WD repeat</keyword>
<accession>A0ABQ8XK61</accession>
<dbReference type="GO" id="GO:1990904">
    <property type="term" value="C:ribonucleoprotein complex"/>
    <property type="evidence" value="ECO:0007669"/>
    <property type="project" value="UniProtKB-KW"/>
</dbReference>
<dbReference type="PANTHER" id="PTHR44019:SF8">
    <property type="entry name" value="POC1 CENTRIOLAR PROTEIN HOMOLOG"/>
    <property type="match status" value="1"/>
</dbReference>
<evidence type="ECO:0000256" key="1">
    <source>
        <dbReference type="ARBA" id="ARBA00022574"/>
    </source>
</evidence>
<evidence type="ECO:0000256" key="3">
    <source>
        <dbReference type="PROSITE-ProRule" id="PRU00221"/>
    </source>
</evidence>
<reference evidence="5" key="1">
    <citation type="submission" date="2022-08" db="EMBL/GenBank/DDBJ databases">
        <title>Novel sulfate-reducing endosymbionts in the free-living metamonad Anaeramoeba.</title>
        <authorList>
            <person name="Jerlstrom-Hultqvist J."/>
            <person name="Cepicka I."/>
            <person name="Gallot-Lavallee L."/>
            <person name="Salas-Leiva D."/>
            <person name="Curtis B.A."/>
            <person name="Zahonova K."/>
            <person name="Pipaliya S."/>
            <person name="Dacks J."/>
            <person name="Roger A.J."/>
        </authorList>
    </citation>
    <scope>NUCLEOTIDE SEQUENCE</scope>
    <source>
        <strain evidence="5">Schooner1</strain>
    </source>
</reference>
<feature type="repeat" description="WD" evidence="3">
    <location>
        <begin position="139"/>
        <end position="169"/>
    </location>
</feature>
<dbReference type="PROSITE" id="PS50082">
    <property type="entry name" value="WD_REPEATS_2"/>
    <property type="match status" value="1"/>
</dbReference>
<dbReference type="InterPro" id="IPR036322">
    <property type="entry name" value="WD40_repeat_dom_sf"/>
</dbReference>
<dbReference type="Pfam" id="PF00400">
    <property type="entry name" value="WD40"/>
    <property type="match status" value="4"/>
</dbReference>
<feature type="compositionally biased region" description="Low complexity" evidence="4">
    <location>
        <begin position="251"/>
        <end position="271"/>
    </location>
</feature>
<dbReference type="Proteomes" id="UP001150062">
    <property type="component" value="Unassembled WGS sequence"/>
</dbReference>
<evidence type="ECO:0000256" key="2">
    <source>
        <dbReference type="ARBA" id="ARBA00022737"/>
    </source>
</evidence>
<keyword evidence="6" id="KW-1185">Reference proteome</keyword>
<name>A0ABQ8XK61_9EUKA</name>
<dbReference type="InterPro" id="IPR050505">
    <property type="entry name" value="WDR55/POC1"/>
</dbReference>
<proteinExistence type="predicted"/>
<dbReference type="SMART" id="SM00320">
    <property type="entry name" value="WD40"/>
    <property type="match status" value="6"/>
</dbReference>
<dbReference type="SUPFAM" id="SSF50978">
    <property type="entry name" value="WD40 repeat-like"/>
    <property type="match status" value="1"/>
</dbReference>
<dbReference type="InterPro" id="IPR001680">
    <property type="entry name" value="WD40_rpt"/>
</dbReference>
<feature type="region of interest" description="Disordered" evidence="4">
    <location>
        <begin position="243"/>
        <end position="271"/>
    </location>
</feature>
<organism evidence="5 6">
    <name type="scientific">Anaeramoeba flamelloides</name>
    <dbReference type="NCBI Taxonomy" id="1746091"/>
    <lineage>
        <taxon>Eukaryota</taxon>
        <taxon>Metamonada</taxon>
        <taxon>Anaeramoebidae</taxon>
        <taxon>Anaeramoeba</taxon>
    </lineage>
</organism>
<keyword evidence="2" id="KW-0677">Repeat</keyword>
<evidence type="ECO:0000256" key="4">
    <source>
        <dbReference type="SAM" id="MobiDB-lite"/>
    </source>
</evidence>
<evidence type="ECO:0000313" key="5">
    <source>
        <dbReference type="EMBL" id="KAJ6233021.1"/>
    </source>
</evidence>